<dbReference type="InterPro" id="IPR013155">
    <property type="entry name" value="M/V/L/I-tRNA-synth_anticd-bd"/>
</dbReference>
<dbReference type="InterPro" id="IPR013078">
    <property type="entry name" value="His_Pase_superF_clade-1"/>
</dbReference>
<dbReference type="InterPro" id="IPR033709">
    <property type="entry name" value="Anticodon_Ile_ABEc"/>
</dbReference>
<comment type="subunit">
    <text evidence="4">Monomer.</text>
</comment>
<feature type="active site" description="Proton donor/acceptor" evidence="16">
    <location>
        <position position="572"/>
    </location>
</feature>
<dbReference type="InterPro" id="IPR009008">
    <property type="entry name" value="Val/Leu/Ile-tRNA-synth_edit"/>
</dbReference>
<dbReference type="GO" id="GO:0005524">
    <property type="term" value="F:ATP binding"/>
    <property type="evidence" value="ECO:0007669"/>
    <property type="project" value="UniProtKB-KW"/>
</dbReference>
<dbReference type="SUPFAM" id="SSF52374">
    <property type="entry name" value="Nucleotidylyl transferase"/>
    <property type="match status" value="1"/>
</dbReference>
<keyword evidence="13" id="KW-0030">Aminoacyl-tRNA synthetase</keyword>
<evidence type="ECO:0000256" key="6">
    <source>
        <dbReference type="ARBA" id="ARBA00022490"/>
    </source>
</evidence>
<dbReference type="Gene3D" id="3.90.740.10">
    <property type="entry name" value="Valyl/Leucyl/Isoleucyl-tRNA synthetase, editing domain"/>
    <property type="match status" value="1"/>
</dbReference>
<dbReference type="Pfam" id="PF19302">
    <property type="entry name" value="DUF5915"/>
    <property type="match status" value="1"/>
</dbReference>
<evidence type="ECO:0000256" key="14">
    <source>
        <dbReference type="ARBA" id="ARBA00025217"/>
    </source>
</evidence>
<dbReference type="GO" id="GO:0006428">
    <property type="term" value="P:isoleucyl-tRNA aminoacylation"/>
    <property type="evidence" value="ECO:0007669"/>
    <property type="project" value="InterPro"/>
</dbReference>
<keyword evidence="7" id="KW-0436">Ligase</keyword>
<dbReference type="Pfam" id="PF00300">
    <property type="entry name" value="His_Phos_1"/>
    <property type="match status" value="1"/>
</dbReference>
<dbReference type="STRING" id="1797247.A2419_00150"/>
<evidence type="ECO:0000256" key="7">
    <source>
        <dbReference type="ARBA" id="ARBA00022598"/>
    </source>
</evidence>
<accession>A0A1F4Y225</accession>
<dbReference type="CDD" id="cd07961">
    <property type="entry name" value="Anticodon_Ia_Ile_ABEc"/>
    <property type="match status" value="1"/>
</dbReference>
<dbReference type="Proteomes" id="UP000176568">
    <property type="component" value="Unassembled WGS sequence"/>
</dbReference>
<comment type="caution">
    <text evidence="20">The sequence shown here is derived from an EMBL/GenBank/DDBJ whole genome shotgun (WGS) entry which is preliminary data.</text>
</comment>
<dbReference type="EC" id="6.1.1.5" evidence="5"/>
<proteinExistence type="inferred from homology"/>
<evidence type="ECO:0000256" key="2">
    <source>
        <dbReference type="ARBA" id="ARBA00004496"/>
    </source>
</evidence>
<dbReference type="PROSITE" id="PS00175">
    <property type="entry name" value="PG_MUTASE"/>
    <property type="match status" value="1"/>
</dbReference>
<evidence type="ECO:0000313" key="21">
    <source>
        <dbReference type="Proteomes" id="UP000176568"/>
    </source>
</evidence>
<keyword evidence="10" id="KW-0862">Zinc</keyword>
<dbReference type="InterPro" id="IPR002300">
    <property type="entry name" value="aa-tRNA-synth_Ia"/>
</dbReference>
<dbReference type="SMART" id="SM00855">
    <property type="entry name" value="PGAM"/>
    <property type="match status" value="1"/>
</dbReference>
<dbReference type="PANTHER" id="PTHR42780">
    <property type="entry name" value="SOLEUCYL-TRNA SYNTHETASE"/>
    <property type="match status" value="1"/>
</dbReference>
<feature type="active site" description="Tele-phosphohistidine intermediate" evidence="16">
    <location>
        <position position="494"/>
    </location>
</feature>
<evidence type="ECO:0000256" key="13">
    <source>
        <dbReference type="ARBA" id="ARBA00023146"/>
    </source>
</evidence>
<dbReference type="AlphaFoldDB" id="A0A1F4Y225"/>
<evidence type="ECO:0000256" key="1">
    <source>
        <dbReference type="ARBA" id="ARBA00001947"/>
    </source>
</evidence>
<gene>
    <name evidence="20" type="ORF">A2419_00150</name>
</gene>
<dbReference type="PANTHER" id="PTHR42780:SF1">
    <property type="entry name" value="ISOLEUCINE--TRNA LIGASE, CYTOPLASMIC"/>
    <property type="match status" value="1"/>
</dbReference>
<evidence type="ECO:0000259" key="19">
    <source>
        <dbReference type="Pfam" id="PF08264"/>
    </source>
</evidence>
<dbReference type="GO" id="GO:0046872">
    <property type="term" value="F:metal ion binding"/>
    <property type="evidence" value="ECO:0007669"/>
    <property type="project" value="UniProtKB-KW"/>
</dbReference>
<evidence type="ECO:0000256" key="16">
    <source>
        <dbReference type="PIRSR" id="PIRSR613078-1"/>
    </source>
</evidence>
<dbReference type="EMBL" id="MEXB01000013">
    <property type="protein sequence ID" value="OGC88025.1"/>
    <property type="molecule type" value="Genomic_DNA"/>
</dbReference>
<comment type="similarity">
    <text evidence="3">Belongs to the class-I aminoacyl-tRNA synthetase family. IleS type 2 subfamily.</text>
</comment>
<dbReference type="GO" id="GO:0004822">
    <property type="term" value="F:isoleucine-tRNA ligase activity"/>
    <property type="evidence" value="ECO:0007669"/>
    <property type="project" value="UniProtKB-EC"/>
</dbReference>
<keyword evidence="9" id="KW-0547">Nucleotide-binding</keyword>
<dbReference type="InterPro" id="IPR009080">
    <property type="entry name" value="tRNAsynth_Ia_anticodon-bd"/>
</dbReference>
<evidence type="ECO:0000256" key="3">
    <source>
        <dbReference type="ARBA" id="ARBA00007078"/>
    </source>
</evidence>
<dbReference type="SUPFAM" id="SSF50677">
    <property type="entry name" value="ValRS/IleRS/LeuRS editing domain"/>
    <property type="match status" value="1"/>
</dbReference>
<evidence type="ECO:0000256" key="17">
    <source>
        <dbReference type="PIRSR" id="PIRSR613078-2"/>
    </source>
</evidence>
<keyword evidence="6" id="KW-0963">Cytoplasm</keyword>
<protein>
    <recommendedName>
        <fullName evidence="5">isoleucine--tRNA ligase</fullName>
        <ecNumber evidence="5">6.1.1.5</ecNumber>
    </recommendedName>
</protein>
<dbReference type="Gene3D" id="1.10.730.10">
    <property type="entry name" value="Isoleucyl-tRNA Synthetase, Domain 1"/>
    <property type="match status" value="1"/>
</dbReference>
<dbReference type="InterPro" id="IPR014729">
    <property type="entry name" value="Rossmann-like_a/b/a_fold"/>
</dbReference>
<name>A0A1F4Y225_9BACT</name>
<evidence type="ECO:0000256" key="5">
    <source>
        <dbReference type="ARBA" id="ARBA00013165"/>
    </source>
</evidence>
<dbReference type="InterPro" id="IPR001345">
    <property type="entry name" value="PG/BPGM_mutase_AS"/>
</dbReference>
<dbReference type="InterPro" id="IPR002301">
    <property type="entry name" value="Ile-tRNA-ligase"/>
</dbReference>
<feature type="binding site" evidence="17">
    <location>
        <position position="545"/>
    </location>
    <ligand>
        <name>substrate</name>
    </ligand>
</feature>
<dbReference type="GO" id="GO:0005737">
    <property type="term" value="C:cytoplasm"/>
    <property type="evidence" value="ECO:0007669"/>
    <property type="project" value="UniProtKB-SubCell"/>
</dbReference>
<evidence type="ECO:0000256" key="12">
    <source>
        <dbReference type="ARBA" id="ARBA00022917"/>
    </source>
</evidence>
<dbReference type="CDD" id="cd07067">
    <property type="entry name" value="HP_PGM_like"/>
    <property type="match status" value="1"/>
</dbReference>
<dbReference type="SUPFAM" id="SSF53254">
    <property type="entry name" value="Phosphoglycerate mutase-like"/>
    <property type="match status" value="1"/>
</dbReference>
<evidence type="ECO:0000256" key="10">
    <source>
        <dbReference type="ARBA" id="ARBA00022833"/>
    </source>
</evidence>
<evidence type="ECO:0000256" key="9">
    <source>
        <dbReference type="ARBA" id="ARBA00022741"/>
    </source>
</evidence>
<dbReference type="FunFam" id="3.40.50.620:FF:000063">
    <property type="entry name" value="Isoleucine--tRNA ligase"/>
    <property type="match status" value="1"/>
</dbReference>
<feature type="domain" description="Aminoacyl-tRNA synthetase class Ia" evidence="18">
    <location>
        <begin position="686"/>
        <end position="832"/>
    </location>
</feature>
<feature type="binding site" evidence="17">
    <location>
        <begin position="493"/>
        <end position="500"/>
    </location>
    <ligand>
        <name>substrate</name>
    </ligand>
</feature>
<evidence type="ECO:0000256" key="15">
    <source>
        <dbReference type="ARBA" id="ARBA00048359"/>
    </source>
</evidence>
<reference evidence="20 21" key="1">
    <citation type="journal article" date="2016" name="Nat. Commun.">
        <title>Thousands of microbial genomes shed light on interconnected biogeochemical processes in an aquifer system.</title>
        <authorList>
            <person name="Anantharaman K."/>
            <person name="Brown C.T."/>
            <person name="Hug L.A."/>
            <person name="Sharon I."/>
            <person name="Castelle C.J."/>
            <person name="Probst A.J."/>
            <person name="Thomas B.C."/>
            <person name="Singh A."/>
            <person name="Wilkins M.J."/>
            <person name="Karaoz U."/>
            <person name="Brodie E.L."/>
            <person name="Williams K.H."/>
            <person name="Hubbard S.S."/>
            <person name="Banfield J.F."/>
        </authorList>
    </citation>
    <scope>NUCLEOTIDE SEQUENCE [LARGE SCALE GENOMIC DNA]</scope>
</reference>
<dbReference type="GO" id="GO:0002161">
    <property type="term" value="F:aminoacyl-tRNA deacylase activity"/>
    <property type="evidence" value="ECO:0007669"/>
    <property type="project" value="InterPro"/>
</dbReference>
<comment type="cofactor">
    <cofactor evidence="1">
        <name>Zn(2+)</name>
        <dbReference type="ChEBI" id="CHEBI:29105"/>
    </cofactor>
</comment>
<keyword evidence="11" id="KW-0067">ATP-binding</keyword>
<dbReference type="GO" id="GO:0000049">
    <property type="term" value="F:tRNA binding"/>
    <property type="evidence" value="ECO:0007669"/>
    <property type="project" value="InterPro"/>
</dbReference>
<dbReference type="Pfam" id="PF00133">
    <property type="entry name" value="tRNA-synt_1"/>
    <property type="match status" value="2"/>
</dbReference>
<keyword evidence="8" id="KW-0479">Metal-binding</keyword>
<dbReference type="Pfam" id="PF08264">
    <property type="entry name" value="Anticodon_1"/>
    <property type="match status" value="1"/>
</dbReference>
<comment type="function">
    <text evidence="14">Catalyzes the attachment of isoleucine to tRNA(Ile). As IleRS can inadvertently accommodate and process structurally similar amino acids such as valine, to avoid such errors it has two additional distinct tRNA(Ile)-dependent editing activities. One activity is designated as 'pretransfer' editing and involves the hydrolysis of activated Val-AMP. The other activity is designated 'posttransfer' editing and involves deacylation of mischarged Val-tRNA(Ile).</text>
</comment>
<keyword evidence="12" id="KW-0648">Protein biosynthesis</keyword>
<evidence type="ECO:0000256" key="8">
    <source>
        <dbReference type="ARBA" id="ARBA00022723"/>
    </source>
</evidence>
<evidence type="ECO:0000259" key="18">
    <source>
        <dbReference type="Pfam" id="PF00133"/>
    </source>
</evidence>
<dbReference type="Gene3D" id="3.40.50.620">
    <property type="entry name" value="HUPs"/>
    <property type="match status" value="2"/>
</dbReference>
<dbReference type="InterPro" id="IPR029033">
    <property type="entry name" value="His_PPase_superfam"/>
</dbReference>
<evidence type="ECO:0000256" key="4">
    <source>
        <dbReference type="ARBA" id="ARBA00011245"/>
    </source>
</evidence>
<feature type="domain" description="Aminoacyl-tRNA synthetase class Ia" evidence="18">
    <location>
        <begin position="13"/>
        <end position="468"/>
    </location>
</feature>
<organism evidence="20 21">
    <name type="scientific">Candidatus Adlerbacteria bacterium RIFOXYC1_FULL_48_26</name>
    <dbReference type="NCBI Taxonomy" id="1797247"/>
    <lineage>
        <taxon>Bacteria</taxon>
        <taxon>Candidatus Adleribacteriota</taxon>
    </lineage>
</organism>
<dbReference type="SUPFAM" id="SSF47323">
    <property type="entry name" value="Anticodon-binding domain of a subclass of class I aminoacyl-tRNA synthetases"/>
    <property type="match status" value="1"/>
</dbReference>
<dbReference type="InterPro" id="IPR023586">
    <property type="entry name" value="Ile-tRNA-ligase_type2"/>
</dbReference>
<dbReference type="Gene3D" id="3.40.50.1240">
    <property type="entry name" value="Phosphoglycerate mutase-like"/>
    <property type="match status" value="1"/>
</dbReference>
<feature type="domain" description="Methionyl/Valyl/Leucyl/Isoleucyl-tRNA synthetase anticodon-binding" evidence="19">
    <location>
        <begin position="878"/>
        <end position="1018"/>
    </location>
</feature>
<sequence length="1129" mass="129264">MADKSETVLREEQILEFWREDKTFEKSVEKPAAKGDFVFYDGPPFATGLPHSGSLLSSIIKDVIPRYKTMRGYRVPRVWGWDTHGLPIESLVEKTLGLKTKKDILAIGIEKFNETARSLVLEYVHEWKRYIERVGRWVDFDNSYKTMDNSYIESIWWALKRLHGKNLMYEGKKVLMYCPHCETPLAKAEIAMDNTYKDITETAVTARFKVKNPQKYKLPENTYLLAWTTTPWTLPGNVGLAVGPEMRYAVVQDGSAHYIEQEDGGDIKGSDLAGIEYEPLFDVPVLKSPRSYKVWSAGFVTAGEGTGIVHTAVMYGEDDFALGMKEKLPMVQMLEPNGHYNNIVPEFLRGKFIKQGEKEIVADLETRGLLHSKEPHTHSYPHCYRCGAALIYNAVVSWFLNIQKVKSKMLSENNKIYWFPQHLKHGRFHNNVESAPDWTISRNRFWASPLPIWKEKQSRAGEQLEGKKLMVVGSLEELLAKTKKSGNKYFVMRHGEAKSNIAQIFDGGKNTDNHLTDVGRQVVRATSEQLKKEKIDMVIASPILRTQETAKIVLKVLGLPDTALMTDERLLELQVGIYDGKRIEDWRNNFVSRLERFSKAAEGGETYADVRRRVGEFLFEVERRYSGRNILIVTHECPSWLLDGVARHMTNEEIAAERDAPFMQPGTYRPLPFTPFPHNKKYELDLHRPYIDEVVLVDEKGSRYERIPEVLDCWVESGAMPFASMQYPRDKSKVNPERFFGLAPKGYPGDFIAEYIAQTRTWFYYMHAMGVMLFGKRSFKAVVTTGNILSSDGTKMSKSKGNYTDPYELMDKWGSDAYRFYLMGSVVMQAEDFNFRDEDVREVHNRVVGTLWNSFKFFELYKDKLDGSDYTQSEHPLDRWVISLLNKTVAETTEAFERYDLPAATRPIRAFIDNYSTWYVRRSRDRARGDSADAMMCLATQKHVLLTVAKLLAPITPFITESVSRGLGEENSVHLGNWPEGGSVDEQLLTDMQTIRELASKGLELRDRAGIKVRQPLAKFSATSLPHNATLHTILAEEINVKQVTEDASLTEPVLDTNLTQELKEEGLVRDLARRIQEWRKEQKLSISDRPSYTLEVTAEEKPIAEKYRSTLIAQTGLQDLQLTEKTNA</sequence>
<evidence type="ECO:0000256" key="11">
    <source>
        <dbReference type="ARBA" id="ARBA00022840"/>
    </source>
</evidence>
<comment type="subcellular location">
    <subcellularLocation>
        <location evidence="2">Cytoplasm</location>
    </subcellularLocation>
</comment>
<evidence type="ECO:0000313" key="20">
    <source>
        <dbReference type="EMBL" id="OGC88025.1"/>
    </source>
</evidence>
<comment type="catalytic activity">
    <reaction evidence="15">
        <text>tRNA(Ile) + L-isoleucine + ATP = L-isoleucyl-tRNA(Ile) + AMP + diphosphate</text>
        <dbReference type="Rhea" id="RHEA:11060"/>
        <dbReference type="Rhea" id="RHEA-COMP:9666"/>
        <dbReference type="Rhea" id="RHEA-COMP:9695"/>
        <dbReference type="ChEBI" id="CHEBI:30616"/>
        <dbReference type="ChEBI" id="CHEBI:33019"/>
        <dbReference type="ChEBI" id="CHEBI:58045"/>
        <dbReference type="ChEBI" id="CHEBI:78442"/>
        <dbReference type="ChEBI" id="CHEBI:78528"/>
        <dbReference type="ChEBI" id="CHEBI:456215"/>
        <dbReference type="EC" id="6.1.1.5"/>
    </reaction>
</comment>
<dbReference type="PRINTS" id="PR00984">
    <property type="entry name" value="TRNASYNTHILE"/>
</dbReference>